<accession>A0A2Y8ZRH8</accession>
<sequence length="76" mass="7659">MLDVDALDVDALGVGVLDDDLLGVDPVLVGCSDTDEGVVGAASDACGMATGELHAARVTTPPAIVTIRARLVTDRP</sequence>
<dbReference type="EMBL" id="UESZ01000001">
    <property type="protein sequence ID" value="SSA34036.1"/>
    <property type="molecule type" value="Genomic_DNA"/>
</dbReference>
<dbReference type="AlphaFoldDB" id="A0A2Y8ZRH8"/>
<proteinExistence type="predicted"/>
<gene>
    <name evidence="1" type="ORF">SAMN04489750_1336</name>
</gene>
<organism evidence="1 2">
    <name type="scientific">Branchiibius hedensis</name>
    <dbReference type="NCBI Taxonomy" id="672460"/>
    <lineage>
        <taxon>Bacteria</taxon>
        <taxon>Bacillati</taxon>
        <taxon>Actinomycetota</taxon>
        <taxon>Actinomycetes</taxon>
        <taxon>Micrococcales</taxon>
        <taxon>Dermacoccaceae</taxon>
        <taxon>Branchiibius</taxon>
    </lineage>
</organism>
<keyword evidence="2" id="KW-1185">Reference proteome</keyword>
<reference evidence="2" key="1">
    <citation type="submission" date="2016-10" db="EMBL/GenBank/DDBJ databases">
        <authorList>
            <person name="Varghese N."/>
            <person name="Submissions S."/>
        </authorList>
    </citation>
    <scope>NUCLEOTIDE SEQUENCE [LARGE SCALE GENOMIC DNA]</scope>
    <source>
        <strain evidence="2">DSM 22951</strain>
    </source>
</reference>
<evidence type="ECO:0000313" key="1">
    <source>
        <dbReference type="EMBL" id="SSA34036.1"/>
    </source>
</evidence>
<evidence type="ECO:0000313" key="2">
    <source>
        <dbReference type="Proteomes" id="UP000250028"/>
    </source>
</evidence>
<dbReference type="Proteomes" id="UP000250028">
    <property type="component" value="Unassembled WGS sequence"/>
</dbReference>
<name>A0A2Y8ZRH8_9MICO</name>
<protein>
    <submittedName>
        <fullName evidence="1">Uncharacterized protein</fullName>
    </submittedName>
</protein>